<dbReference type="PANTHER" id="PTHR23012">
    <property type="entry name" value="RING/FYVE/PHD ZINC FINGER DOMAIN-CONTAINING"/>
    <property type="match status" value="1"/>
</dbReference>
<keyword evidence="1" id="KW-0479">Metal-binding</keyword>
<keyword evidence="6" id="KW-1185">Reference proteome</keyword>
<keyword evidence="4" id="KW-1133">Transmembrane helix</keyword>
<dbReference type="InterPro" id="IPR011016">
    <property type="entry name" value="Znf_RING-CH"/>
</dbReference>
<organism evidence="6 7">
    <name type="scientific">Arachis duranensis</name>
    <name type="common">Wild peanut</name>
    <dbReference type="NCBI Taxonomy" id="130453"/>
    <lineage>
        <taxon>Eukaryota</taxon>
        <taxon>Viridiplantae</taxon>
        <taxon>Streptophyta</taxon>
        <taxon>Embryophyta</taxon>
        <taxon>Tracheophyta</taxon>
        <taxon>Spermatophyta</taxon>
        <taxon>Magnoliopsida</taxon>
        <taxon>eudicotyledons</taxon>
        <taxon>Gunneridae</taxon>
        <taxon>Pentapetalae</taxon>
        <taxon>rosids</taxon>
        <taxon>fabids</taxon>
        <taxon>Fabales</taxon>
        <taxon>Fabaceae</taxon>
        <taxon>Papilionoideae</taxon>
        <taxon>50 kb inversion clade</taxon>
        <taxon>dalbergioids sensu lato</taxon>
        <taxon>Dalbergieae</taxon>
        <taxon>Pterocarpus clade</taxon>
        <taxon>Arachis</taxon>
    </lineage>
</organism>
<keyword evidence="2" id="KW-0863">Zinc-finger</keyword>
<keyword evidence="4" id="KW-0812">Transmembrane</keyword>
<evidence type="ECO:0000313" key="6">
    <source>
        <dbReference type="Proteomes" id="UP000515211"/>
    </source>
</evidence>
<name>A0A6P4D653_ARADU</name>
<dbReference type="AlphaFoldDB" id="A0A6P4D653"/>
<sequence>MESLSPNNIFVQCRICHNEDEESHMETPCSCSGTLKYVHRNCVQRWCNEKGDTTCEICLKQFTPGYTVPPPPTSSFHDGGSPINFGWNYWETSRRVHNSNNQFVSMFGADNHEPDIEYSTPSTRSMICCRIVATIFLGLIVLRHTLQVILILSETEEYSLTVFMLLLLGILGILISIHTMIKANYYGPRTSIPDSSFPYFIT</sequence>
<dbReference type="GO" id="GO:0016020">
    <property type="term" value="C:membrane"/>
    <property type="evidence" value="ECO:0007669"/>
    <property type="project" value="TreeGrafter"/>
</dbReference>
<keyword evidence="4" id="KW-0472">Membrane</keyword>
<dbReference type="PANTHER" id="PTHR23012:SF174">
    <property type="entry name" value="OS01G0121200 PROTEIN"/>
    <property type="match status" value="1"/>
</dbReference>
<dbReference type="Pfam" id="PF12428">
    <property type="entry name" value="DUF3675"/>
    <property type="match status" value="1"/>
</dbReference>
<dbReference type="Pfam" id="PF12906">
    <property type="entry name" value="RINGv"/>
    <property type="match status" value="1"/>
</dbReference>
<evidence type="ECO:0000256" key="4">
    <source>
        <dbReference type="SAM" id="Phobius"/>
    </source>
</evidence>
<dbReference type="KEGG" id="adu:107486928"/>
<protein>
    <submittedName>
        <fullName evidence="7">Uncharacterized protein LOC107486928</fullName>
    </submittedName>
</protein>
<dbReference type="GO" id="GO:0008270">
    <property type="term" value="F:zinc ion binding"/>
    <property type="evidence" value="ECO:0007669"/>
    <property type="project" value="UniProtKB-KW"/>
</dbReference>
<evidence type="ECO:0000259" key="5">
    <source>
        <dbReference type="PROSITE" id="PS51292"/>
    </source>
</evidence>
<dbReference type="Proteomes" id="UP000515211">
    <property type="component" value="Chromosome 4"/>
</dbReference>
<dbReference type="Gene3D" id="3.30.40.10">
    <property type="entry name" value="Zinc/RING finger domain, C3HC4 (zinc finger)"/>
    <property type="match status" value="1"/>
</dbReference>
<dbReference type="SMART" id="SM00744">
    <property type="entry name" value="RINGv"/>
    <property type="match status" value="1"/>
</dbReference>
<dbReference type="SUPFAM" id="SSF57850">
    <property type="entry name" value="RING/U-box"/>
    <property type="match status" value="1"/>
</dbReference>
<feature type="transmembrane region" description="Helical" evidence="4">
    <location>
        <begin position="158"/>
        <end position="181"/>
    </location>
</feature>
<evidence type="ECO:0000313" key="7">
    <source>
        <dbReference type="RefSeq" id="XP_015962986.1"/>
    </source>
</evidence>
<evidence type="ECO:0000256" key="3">
    <source>
        <dbReference type="ARBA" id="ARBA00022833"/>
    </source>
</evidence>
<keyword evidence="3" id="KW-0862">Zinc</keyword>
<evidence type="ECO:0000256" key="2">
    <source>
        <dbReference type="ARBA" id="ARBA00022771"/>
    </source>
</evidence>
<feature type="transmembrane region" description="Helical" evidence="4">
    <location>
        <begin position="131"/>
        <end position="152"/>
    </location>
</feature>
<dbReference type="OrthoDB" id="264354at2759"/>
<dbReference type="CDD" id="cd16495">
    <property type="entry name" value="RING_CH-C4HC3_MARCH"/>
    <property type="match status" value="1"/>
</dbReference>
<dbReference type="InterPro" id="IPR022143">
    <property type="entry name" value="DUF3675"/>
</dbReference>
<dbReference type="InterPro" id="IPR033275">
    <property type="entry name" value="MARCH-like"/>
</dbReference>
<dbReference type="FunFam" id="3.30.40.10:FF:000337">
    <property type="entry name" value="Zinc finger family protein"/>
    <property type="match status" value="1"/>
</dbReference>
<reference evidence="6" key="1">
    <citation type="journal article" date="2016" name="Nat. Genet.">
        <title>The genome sequences of Arachis duranensis and Arachis ipaensis, the diploid ancestors of cultivated peanut.</title>
        <authorList>
            <person name="Bertioli D.J."/>
            <person name="Cannon S.B."/>
            <person name="Froenicke L."/>
            <person name="Huang G."/>
            <person name="Farmer A.D."/>
            <person name="Cannon E.K."/>
            <person name="Liu X."/>
            <person name="Gao D."/>
            <person name="Clevenger J."/>
            <person name="Dash S."/>
            <person name="Ren L."/>
            <person name="Moretzsohn M.C."/>
            <person name="Shirasawa K."/>
            <person name="Huang W."/>
            <person name="Vidigal B."/>
            <person name="Abernathy B."/>
            <person name="Chu Y."/>
            <person name="Niederhuth C.E."/>
            <person name="Umale P."/>
            <person name="Araujo A.C."/>
            <person name="Kozik A."/>
            <person name="Kim K.D."/>
            <person name="Burow M.D."/>
            <person name="Varshney R.K."/>
            <person name="Wang X."/>
            <person name="Zhang X."/>
            <person name="Barkley N."/>
            <person name="Guimaraes P.M."/>
            <person name="Isobe S."/>
            <person name="Guo B."/>
            <person name="Liao B."/>
            <person name="Stalker H.T."/>
            <person name="Schmitz R.J."/>
            <person name="Scheffler B.E."/>
            <person name="Leal-Bertioli S.C."/>
            <person name="Xun X."/>
            <person name="Jackson S.A."/>
            <person name="Michelmore R."/>
            <person name="Ozias-Akins P."/>
        </authorList>
    </citation>
    <scope>NUCLEOTIDE SEQUENCE [LARGE SCALE GENOMIC DNA]</scope>
    <source>
        <strain evidence="6">cv. V14167</strain>
    </source>
</reference>
<gene>
    <name evidence="7" type="primary">LOC107486928</name>
</gene>
<evidence type="ECO:0000256" key="1">
    <source>
        <dbReference type="ARBA" id="ARBA00022723"/>
    </source>
</evidence>
<dbReference type="PROSITE" id="PS51292">
    <property type="entry name" value="ZF_RING_CH"/>
    <property type="match status" value="1"/>
</dbReference>
<proteinExistence type="predicted"/>
<accession>A0A6P4D653</accession>
<dbReference type="GO" id="GO:0004842">
    <property type="term" value="F:ubiquitin-protein transferase activity"/>
    <property type="evidence" value="ECO:0007669"/>
    <property type="project" value="TreeGrafter"/>
</dbReference>
<dbReference type="InterPro" id="IPR013083">
    <property type="entry name" value="Znf_RING/FYVE/PHD"/>
</dbReference>
<dbReference type="GeneID" id="107486928"/>
<feature type="domain" description="RING-CH-type" evidence="5">
    <location>
        <begin position="5"/>
        <end position="65"/>
    </location>
</feature>
<dbReference type="RefSeq" id="XP_015962986.1">
    <property type="nucleotide sequence ID" value="XM_016107500.3"/>
</dbReference>
<reference evidence="7" key="2">
    <citation type="submission" date="2025-08" db="UniProtKB">
        <authorList>
            <consortium name="RefSeq"/>
        </authorList>
    </citation>
    <scope>IDENTIFICATION</scope>
    <source>
        <tissue evidence="7">Whole plant</tissue>
    </source>
</reference>
<dbReference type="GO" id="GO:0016567">
    <property type="term" value="P:protein ubiquitination"/>
    <property type="evidence" value="ECO:0007669"/>
    <property type="project" value="TreeGrafter"/>
</dbReference>